<keyword evidence="4" id="KW-1185">Reference proteome</keyword>
<protein>
    <submittedName>
        <fullName evidence="3">Phage integrase family protein</fullName>
    </submittedName>
</protein>
<gene>
    <name evidence="3" type="ORF">FHX44_118219</name>
</gene>
<keyword evidence="1" id="KW-0233">DNA recombination</keyword>
<comment type="caution">
    <text evidence="3">The sequence shown here is derived from an EMBL/GenBank/DDBJ whole genome shotgun (WGS) entry which is preliminary data.</text>
</comment>
<dbReference type="AlphaFoldDB" id="A0A561T592"/>
<sequence>MFASEVGTETSAGNVRRAVRRILRAAGLKAEEWTPRELRHSFVSLLSDGGVPIERISRLVGHTGTTVTEKVYRHQLRPVIEHGAVAMDRIFPVAGT</sequence>
<evidence type="ECO:0000313" key="4">
    <source>
        <dbReference type="Proteomes" id="UP000321261"/>
    </source>
</evidence>
<evidence type="ECO:0000313" key="3">
    <source>
        <dbReference type="EMBL" id="TWF82274.1"/>
    </source>
</evidence>
<organism evidence="3 4">
    <name type="scientific">Pseudonocardia hierapolitana</name>
    <dbReference type="NCBI Taxonomy" id="1128676"/>
    <lineage>
        <taxon>Bacteria</taxon>
        <taxon>Bacillati</taxon>
        <taxon>Actinomycetota</taxon>
        <taxon>Actinomycetes</taxon>
        <taxon>Pseudonocardiales</taxon>
        <taxon>Pseudonocardiaceae</taxon>
        <taxon>Pseudonocardia</taxon>
    </lineage>
</organism>
<proteinExistence type="predicted"/>
<dbReference type="Proteomes" id="UP000321261">
    <property type="component" value="Unassembled WGS sequence"/>
</dbReference>
<dbReference type="GO" id="GO:0015074">
    <property type="term" value="P:DNA integration"/>
    <property type="evidence" value="ECO:0007669"/>
    <property type="project" value="InterPro"/>
</dbReference>
<dbReference type="EMBL" id="VIWU01000001">
    <property type="protein sequence ID" value="TWF82274.1"/>
    <property type="molecule type" value="Genomic_DNA"/>
</dbReference>
<dbReference type="Gene3D" id="1.10.443.10">
    <property type="entry name" value="Intergrase catalytic core"/>
    <property type="match status" value="1"/>
</dbReference>
<dbReference type="InterPro" id="IPR013762">
    <property type="entry name" value="Integrase-like_cat_sf"/>
</dbReference>
<name>A0A561T592_9PSEU</name>
<reference evidence="3 4" key="1">
    <citation type="submission" date="2019-06" db="EMBL/GenBank/DDBJ databases">
        <title>Sequencing the genomes of 1000 actinobacteria strains.</title>
        <authorList>
            <person name="Klenk H.-P."/>
        </authorList>
    </citation>
    <scope>NUCLEOTIDE SEQUENCE [LARGE SCALE GENOMIC DNA]</scope>
    <source>
        <strain evidence="3 4">DSM 45671</strain>
    </source>
</reference>
<evidence type="ECO:0000259" key="2">
    <source>
        <dbReference type="PROSITE" id="PS51898"/>
    </source>
</evidence>
<feature type="domain" description="Tyr recombinase" evidence="2">
    <location>
        <begin position="1"/>
        <end position="88"/>
    </location>
</feature>
<accession>A0A561T592</accession>
<dbReference type="PROSITE" id="PS51898">
    <property type="entry name" value="TYR_RECOMBINASE"/>
    <property type="match status" value="1"/>
</dbReference>
<dbReference type="GO" id="GO:0003677">
    <property type="term" value="F:DNA binding"/>
    <property type="evidence" value="ECO:0007669"/>
    <property type="project" value="InterPro"/>
</dbReference>
<evidence type="ECO:0000256" key="1">
    <source>
        <dbReference type="ARBA" id="ARBA00023172"/>
    </source>
</evidence>
<dbReference type="InterPro" id="IPR011010">
    <property type="entry name" value="DNA_brk_join_enz"/>
</dbReference>
<dbReference type="Pfam" id="PF00589">
    <property type="entry name" value="Phage_integrase"/>
    <property type="match status" value="1"/>
</dbReference>
<dbReference type="InterPro" id="IPR002104">
    <property type="entry name" value="Integrase_catalytic"/>
</dbReference>
<dbReference type="GO" id="GO:0006310">
    <property type="term" value="P:DNA recombination"/>
    <property type="evidence" value="ECO:0007669"/>
    <property type="project" value="UniProtKB-KW"/>
</dbReference>
<dbReference type="SUPFAM" id="SSF56349">
    <property type="entry name" value="DNA breaking-rejoining enzymes"/>
    <property type="match status" value="1"/>
</dbReference>